<gene>
    <name evidence="5" type="ORF">V5N11_007837</name>
</gene>
<evidence type="ECO:0000313" key="6">
    <source>
        <dbReference type="Proteomes" id="UP001558713"/>
    </source>
</evidence>
<protein>
    <submittedName>
        <fullName evidence="5">UDP-glycosyltransferase 72B1</fullName>
    </submittedName>
</protein>
<proteinExistence type="inferred from homology"/>
<dbReference type="PANTHER" id="PTHR48045">
    <property type="entry name" value="UDP-GLYCOSYLTRANSFERASE 72B1"/>
    <property type="match status" value="1"/>
</dbReference>
<dbReference type="InterPro" id="IPR035595">
    <property type="entry name" value="UDP_glycos_trans_CS"/>
</dbReference>
<accession>A0ABD1C311</accession>
<dbReference type="FunFam" id="3.40.50.2000:FF:000051">
    <property type="entry name" value="Glycosyltransferase"/>
    <property type="match status" value="1"/>
</dbReference>
<keyword evidence="2 4" id="KW-0328">Glycosyltransferase</keyword>
<dbReference type="PROSITE" id="PS00375">
    <property type="entry name" value="UDPGT"/>
    <property type="match status" value="1"/>
</dbReference>
<comment type="similarity">
    <text evidence="1 4">Belongs to the UDP-glycosyltransferase family.</text>
</comment>
<evidence type="ECO:0000256" key="1">
    <source>
        <dbReference type="ARBA" id="ARBA00009995"/>
    </source>
</evidence>
<dbReference type="EMBL" id="JBANAX010000062">
    <property type="protein sequence ID" value="KAL1223871.1"/>
    <property type="molecule type" value="Genomic_DNA"/>
</dbReference>
<dbReference type="Gene3D" id="3.40.50.2000">
    <property type="entry name" value="Glycogen Phosphorylase B"/>
    <property type="match status" value="2"/>
</dbReference>
<sequence>MFGTDAFDVAHEFHVSPYIFYPMNANVLSFFLHLPKLDETVSCEFRELTEPFKLPGCVPVAGKDLIDPAQDRKNEAYKWLLHNTKRYKEAEGILVNSFFELEPNAIKASQEPDLDTPPVYPVGPLVNTGKDESNQFEESECLKWLDNQPLSSVLYVSFGSGGTLTSEQLNELALGLEKSDQRFLWVIRSPNKAADSSYFDSHSKTNPFTCLPQGFLKRIKDRGFVIPSWALQAQVLAHPFTGGFLTHCGWNSTLESIVHGVPLIAWPLYAEQKMNAILLADDIHVAFRARAGDDGVVRKEEVVKVVRGLMGSEEGRGLMKGEKGNGVRIKMNEIKEGACRVLQDDGSSTKALNHLVF</sequence>
<evidence type="ECO:0000256" key="4">
    <source>
        <dbReference type="RuleBase" id="RU003718"/>
    </source>
</evidence>
<dbReference type="SUPFAM" id="SSF53756">
    <property type="entry name" value="UDP-Glycosyltransferase/glycogen phosphorylase"/>
    <property type="match status" value="1"/>
</dbReference>
<dbReference type="GO" id="GO:0016757">
    <property type="term" value="F:glycosyltransferase activity"/>
    <property type="evidence" value="ECO:0007669"/>
    <property type="project" value="UniProtKB-KW"/>
</dbReference>
<reference evidence="5 6" key="1">
    <citation type="submission" date="2024-04" db="EMBL/GenBank/DDBJ databases">
        <title>Genome assembly C_amara_ONT_v2.</title>
        <authorList>
            <person name="Yant L."/>
            <person name="Moore C."/>
            <person name="Slenker M."/>
        </authorList>
    </citation>
    <scope>NUCLEOTIDE SEQUENCE [LARGE SCALE GENOMIC DNA]</scope>
    <source>
        <tissue evidence="5">Leaf</tissue>
    </source>
</reference>
<name>A0ABD1C311_CARAN</name>
<evidence type="ECO:0000313" key="5">
    <source>
        <dbReference type="EMBL" id="KAL1223871.1"/>
    </source>
</evidence>
<comment type="caution">
    <text evidence="5">The sequence shown here is derived from an EMBL/GenBank/DDBJ whole genome shotgun (WGS) entry which is preliminary data.</text>
</comment>
<keyword evidence="3 4" id="KW-0808">Transferase</keyword>
<dbReference type="Pfam" id="PF00201">
    <property type="entry name" value="UDPGT"/>
    <property type="match status" value="1"/>
</dbReference>
<dbReference type="CDD" id="cd03784">
    <property type="entry name" value="GT1_Gtf-like"/>
    <property type="match status" value="1"/>
</dbReference>
<evidence type="ECO:0000256" key="3">
    <source>
        <dbReference type="ARBA" id="ARBA00022679"/>
    </source>
</evidence>
<keyword evidence="6" id="KW-1185">Reference proteome</keyword>
<dbReference type="Proteomes" id="UP001558713">
    <property type="component" value="Unassembled WGS sequence"/>
</dbReference>
<dbReference type="GO" id="GO:0016134">
    <property type="term" value="P:saponin metabolic process"/>
    <property type="evidence" value="ECO:0007669"/>
    <property type="project" value="UniProtKB-ARBA"/>
</dbReference>
<evidence type="ECO:0000256" key="2">
    <source>
        <dbReference type="ARBA" id="ARBA00022676"/>
    </source>
</evidence>
<dbReference type="PANTHER" id="PTHR48045:SF11">
    <property type="entry name" value="UDP-GLYCOSYLTRANSFERASE 72B1"/>
    <property type="match status" value="1"/>
</dbReference>
<dbReference type="AlphaFoldDB" id="A0ABD1C311"/>
<dbReference type="InterPro" id="IPR002213">
    <property type="entry name" value="UDP_glucos_trans"/>
</dbReference>
<organism evidence="5 6">
    <name type="scientific">Cardamine amara subsp. amara</name>
    <dbReference type="NCBI Taxonomy" id="228776"/>
    <lineage>
        <taxon>Eukaryota</taxon>
        <taxon>Viridiplantae</taxon>
        <taxon>Streptophyta</taxon>
        <taxon>Embryophyta</taxon>
        <taxon>Tracheophyta</taxon>
        <taxon>Spermatophyta</taxon>
        <taxon>Magnoliopsida</taxon>
        <taxon>eudicotyledons</taxon>
        <taxon>Gunneridae</taxon>
        <taxon>Pentapetalae</taxon>
        <taxon>rosids</taxon>
        <taxon>malvids</taxon>
        <taxon>Brassicales</taxon>
        <taxon>Brassicaceae</taxon>
        <taxon>Cardamineae</taxon>
        <taxon>Cardamine</taxon>
    </lineage>
</organism>